<feature type="region of interest" description="Disordered" evidence="1">
    <location>
        <begin position="419"/>
        <end position="450"/>
    </location>
</feature>
<keyword evidence="5" id="KW-1185">Reference proteome</keyword>
<feature type="domain" description="DUF4378" evidence="2">
    <location>
        <begin position="663"/>
        <end position="829"/>
    </location>
</feature>
<dbReference type="InterPro" id="IPR025486">
    <property type="entry name" value="DUF4378"/>
</dbReference>
<sequence>MNDNTNIEKLSSFSSSCLSITEKKKNERPYGCINIFCQLFDWNKRLTKKKLFSNKLLTLGHGRAKQASSMKFIGDVKMPNSKPNLISNEKNGGFRSAENGVNPVIEIEKKHGTRVPSLVVRLMGIESFPDSQQDKSNAASISYTCDVVEKESFGNHSSKADKCGMDSEIGVVELDLRPRKIQKSGTYERRAVTRFGAEPSQIKSVLSRARKYNQRQHHPKPASPLKSSRILSRKTGSRRSRLIGAVTKILEPGLHASSRAKCSLTSASIHEHDIVFLGSQEKNLVSVANEEEGKSNAQLCKESMTGKMPIFREGPDKWNSSCQPCIKDEASSFVFKHNTLTSNVNETKDFVAVNRSLSGRTRMRSPTEEGDSEFVLERKSCSKQDGSLPWESMLKRKRKTRQVEGMTSVNLVAVEQRDLSSDAHRGKMRDFNASSRTSSNVKSKRGVQQKTHKVNDNEVVSFTCNSSFKQMIVLPCGRERTTSDNEIKKYLQGPLPFREDAIGAFLQQKLAELRCQEDGKLDIGCLQKKSTSVILQELVSALNSEHLTCPDDYVFEDKHVTSEESLLTSSSIDNHLSHGSVLRTSFSSGSLDESSGHGSPRDSINCSCDKLEQLENDADLLDSATTFNNGKVGFEISIELVNQVTTILQSLNFFGTGLTKSKLNHMKDVILNAELVLGNVSDEDGLAQLLVSCFLRDNLDTMADDATWKDFNAIVDCDDDSKERIQLKAFLFDCVIEYLESNCSHYYDNVFKPFSAWTKLPLCTKAEKLVQEVKREIKKWSCIARMKPFDIIKWEMSHSLVKWNDFNNIEAFEAGIDIDEVVLQTLIDEIVEDLVDSSIAT</sequence>
<feature type="compositionally biased region" description="Basic and acidic residues" evidence="1">
    <location>
        <begin position="419"/>
        <end position="430"/>
    </location>
</feature>
<feature type="region of interest" description="Disordered" evidence="1">
    <location>
        <begin position="209"/>
        <end position="237"/>
    </location>
</feature>
<reference evidence="4 5" key="1">
    <citation type="submission" date="2024-03" db="EMBL/GenBank/DDBJ databases">
        <authorList>
            <person name="Martinez-Hernandez J."/>
        </authorList>
    </citation>
    <scope>NUCLEOTIDE SEQUENCE [LARGE SCALE GENOMIC DNA]</scope>
</reference>
<evidence type="ECO:0000313" key="5">
    <source>
        <dbReference type="Proteomes" id="UP001497480"/>
    </source>
</evidence>
<comment type="caution">
    <text evidence="4">The sequence shown here is derived from an EMBL/GenBank/DDBJ whole genome shotgun (WGS) entry which is preliminary data.</text>
</comment>
<feature type="domain" description="DUF3741" evidence="3">
    <location>
        <begin position="107"/>
        <end position="132"/>
    </location>
</feature>
<feature type="compositionally biased region" description="Polar residues" evidence="1">
    <location>
        <begin position="432"/>
        <end position="441"/>
    </location>
</feature>
<dbReference type="Pfam" id="PF14383">
    <property type="entry name" value="VARLMGL"/>
    <property type="match status" value="1"/>
</dbReference>
<dbReference type="PANTHER" id="PTHR21726:SF61">
    <property type="entry name" value="DNAA INITIATOR-ASSOCIATING PROTEIN"/>
    <property type="match status" value="1"/>
</dbReference>
<organism evidence="4 5">
    <name type="scientific">Lupinus luteus</name>
    <name type="common">European yellow lupine</name>
    <dbReference type="NCBI Taxonomy" id="3873"/>
    <lineage>
        <taxon>Eukaryota</taxon>
        <taxon>Viridiplantae</taxon>
        <taxon>Streptophyta</taxon>
        <taxon>Embryophyta</taxon>
        <taxon>Tracheophyta</taxon>
        <taxon>Spermatophyta</taxon>
        <taxon>Magnoliopsida</taxon>
        <taxon>eudicotyledons</taxon>
        <taxon>Gunneridae</taxon>
        <taxon>Pentapetalae</taxon>
        <taxon>rosids</taxon>
        <taxon>fabids</taxon>
        <taxon>Fabales</taxon>
        <taxon>Fabaceae</taxon>
        <taxon>Papilionoideae</taxon>
        <taxon>50 kb inversion clade</taxon>
        <taxon>genistoids sensu lato</taxon>
        <taxon>core genistoids</taxon>
        <taxon>Genisteae</taxon>
        <taxon>Lupinus</taxon>
    </lineage>
</organism>
<dbReference type="AlphaFoldDB" id="A0AAV1XJ44"/>
<gene>
    <name evidence="4" type="ORF">LLUT_LOCUS22723</name>
</gene>
<dbReference type="PANTHER" id="PTHR21726">
    <property type="entry name" value="PHOSPHATIDYLINOSITOL N-ACETYLGLUCOSAMINYLTRANSFERASE SUBUNIT P DOWN SYNDROME CRITICAL REGION PROTEIN 5 -RELATED"/>
    <property type="match status" value="1"/>
</dbReference>
<evidence type="ECO:0000259" key="3">
    <source>
        <dbReference type="Pfam" id="PF14383"/>
    </source>
</evidence>
<dbReference type="Proteomes" id="UP001497480">
    <property type="component" value="Unassembled WGS sequence"/>
</dbReference>
<evidence type="ECO:0000313" key="4">
    <source>
        <dbReference type="EMBL" id="CAL0321663.1"/>
    </source>
</evidence>
<dbReference type="InterPro" id="IPR032795">
    <property type="entry name" value="DUF3741-assoc"/>
</dbReference>
<name>A0AAV1XJ44_LUPLU</name>
<feature type="compositionally biased region" description="Basic residues" evidence="1">
    <location>
        <begin position="209"/>
        <end position="220"/>
    </location>
</feature>
<accession>A0AAV1XJ44</accession>
<proteinExistence type="predicted"/>
<evidence type="ECO:0000256" key="1">
    <source>
        <dbReference type="SAM" id="MobiDB-lite"/>
    </source>
</evidence>
<protein>
    <recommendedName>
        <fullName evidence="6">DUF4378 domain-containing protein</fullName>
    </recommendedName>
</protein>
<evidence type="ECO:0000259" key="2">
    <source>
        <dbReference type="Pfam" id="PF14309"/>
    </source>
</evidence>
<dbReference type="Pfam" id="PF14309">
    <property type="entry name" value="DUF4378"/>
    <property type="match status" value="1"/>
</dbReference>
<dbReference type="EMBL" id="CAXHTB010000015">
    <property type="protein sequence ID" value="CAL0321663.1"/>
    <property type="molecule type" value="Genomic_DNA"/>
</dbReference>
<evidence type="ECO:0008006" key="6">
    <source>
        <dbReference type="Google" id="ProtNLM"/>
    </source>
</evidence>